<feature type="compositionally biased region" description="Basic and acidic residues" evidence="6">
    <location>
        <begin position="861"/>
        <end position="875"/>
    </location>
</feature>
<dbReference type="InterPro" id="IPR019931">
    <property type="entry name" value="LPXTG_anchor"/>
</dbReference>
<feature type="region of interest" description="Disordered" evidence="6">
    <location>
        <begin position="791"/>
        <end position="924"/>
    </location>
</feature>
<name>A0AAU7PLE4_9FIRM</name>
<dbReference type="PANTHER" id="PTHR36108">
    <property type="entry name" value="COLOSSIN-B-RELATED"/>
    <property type="match status" value="1"/>
</dbReference>
<keyword evidence="4" id="KW-0732">Signal</keyword>
<dbReference type="SUPFAM" id="SSF49478">
    <property type="entry name" value="Cna protein B-type domain"/>
    <property type="match status" value="2"/>
</dbReference>
<proteinExistence type="inferred from homology"/>
<keyword evidence="7" id="KW-0812">Transmembrane</keyword>
<feature type="domain" description="Gram-positive cocci surface proteins LPxTG" evidence="8">
    <location>
        <begin position="4825"/>
        <end position="4863"/>
    </location>
</feature>
<reference evidence="9" key="1">
    <citation type="submission" date="2024-06" db="EMBL/GenBank/DDBJ databases">
        <title>Lacrimispora cavernae sp. nov., a novel anaerobe isolated from bat guano pile inside a cave.</title>
        <authorList>
            <person name="Miller S.L."/>
            <person name="Lu N."/>
            <person name="King J."/>
            <person name="Sankaranarayanan K."/>
            <person name="Lawson P.A."/>
        </authorList>
    </citation>
    <scope>NUCLEOTIDE SEQUENCE</scope>
    <source>
        <strain evidence="9">BS-2</strain>
    </source>
</reference>
<keyword evidence="3" id="KW-0964">Secreted</keyword>
<dbReference type="PROSITE" id="PS50847">
    <property type="entry name" value="GRAM_POS_ANCHORING"/>
    <property type="match status" value="1"/>
</dbReference>
<keyword evidence="7" id="KW-1133">Transmembrane helix</keyword>
<feature type="region of interest" description="Disordered" evidence="6">
    <location>
        <begin position="959"/>
        <end position="985"/>
    </location>
</feature>
<feature type="compositionally biased region" description="Basic and acidic residues" evidence="6">
    <location>
        <begin position="829"/>
        <end position="854"/>
    </location>
</feature>
<evidence type="ECO:0000259" key="8">
    <source>
        <dbReference type="PROSITE" id="PS50847"/>
    </source>
</evidence>
<feature type="compositionally biased region" description="Acidic residues" evidence="6">
    <location>
        <begin position="878"/>
        <end position="899"/>
    </location>
</feature>
<evidence type="ECO:0000313" key="9">
    <source>
        <dbReference type="EMBL" id="XBS53098.1"/>
    </source>
</evidence>
<evidence type="ECO:0000256" key="2">
    <source>
        <dbReference type="ARBA" id="ARBA00022512"/>
    </source>
</evidence>
<keyword evidence="7" id="KW-0472">Membrane</keyword>
<keyword evidence="5" id="KW-0572">Peptidoglycan-anchor</keyword>
<dbReference type="InterPro" id="IPR055382">
    <property type="entry name" value="DUF7601"/>
</dbReference>
<evidence type="ECO:0000256" key="7">
    <source>
        <dbReference type="SAM" id="Phobius"/>
    </source>
</evidence>
<evidence type="ECO:0000256" key="1">
    <source>
        <dbReference type="ARBA" id="ARBA00007257"/>
    </source>
</evidence>
<dbReference type="EMBL" id="CP157940">
    <property type="protein sequence ID" value="XBS53098.1"/>
    <property type="molecule type" value="Genomic_DNA"/>
</dbReference>
<feature type="compositionally biased region" description="Acidic residues" evidence="6">
    <location>
        <begin position="816"/>
        <end position="828"/>
    </location>
</feature>
<dbReference type="Gene3D" id="2.60.40.10">
    <property type="entry name" value="Immunoglobulins"/>
    <property type="match status" value="12"/>
</dbReference>
<feature type="compositionally biased region" description="Basic and acidic residues" evidence="6">
    <location>
        <begin position="806"/>
        <end position="815"/>
    </location>
</feature>
<dbReference type="Pfam" id="PF24547">
    <property type="entry name" value="DUF7601"/>
    <property type="match status" value="1"/>
</dbReference>
<evidence type="ECO:0000256" key="4">
    <source>
        <dbReference type="ARBA" id="ARBA00022729"/>
    </source>
</evidence>
<evidence type="ECO:0000256" key="3">
    <source>
        <dbReference type="ARBA" id="ARBA00022525"/>
    </source>
</evidence>
<accession>A0AAU7PLE4</accession>
<dbReference type="PANTHER" id="PTHR36108:SF13">
    <property type="entry name" value="COLOSSIN-B-RELATED"/>
    <property type="match status" value="1"/>
</dbReference>
<dbReference type="InterPro" id="IPR013783">
    <property type="entry name" value="Ig-like_fold"/>
</dbReference>
<feature type="transmembrane region" description="Helical" evidence="7">
    <location>
        <begin position="4831"/>
        <end position="4853"/>
    </location>
</feature>
<gene>
    <name evidence="9" type="ORF">ABFV83_14870</name>
</gene>
<organism evidence="9">
    <name type="scientific">Lacrimispora sp. BS-2</name>
    <dbReference type="NCBI Taxonomy" id="3151850"/>
    <lineage>
        <taxon>Bacteria</taxon>
        <taxon>Bacillati</taxon>
        <taxon>Bacillota</taxon>
        <taxon>Clostridia</taxon>
        <taxon>Lachnospirales</taxon>
        <taxon>Lachnospiraceae</taxon>
        <taxon>Lacrimispora</taxon>
    </lineage>
</organism>
<protein>
    <submittedName>
        <fullName evidence="9">SpaA isopeptide-forming pilin-related protein</fullName>
    </submittedName>
</protein>
<dbReference type="Gene3D" id="2.60.40.1140">
    <property type="entry name" value="Collagen-binding surface protein Cna, B-type domain"/>
    <property type="match status" value="1"/>
</dbReference>
<keyword evidence="2" id="KW-0134">Cell wall</keyword>
<comment type="similarity">
    <text evidence="1">Belongs to the serine-aspartate repeat-containing protein (SDr) family.</text>
</comment>
<evidence type="ECO:0000256" key="5">
    <source>
        <dbReference type="ARBA" id="ARBA00023088"/>
    </source>
</evidence>
<dbReference type="RefSeq" id="WP_349944904.1">
    <property type="nucleotide sequence ID" value="NZ_CP157940.1"/>
</dbReference>
<dbReference type="NCBIfam" id="TIGR01167">
    <property type="entry name" value="LPXTG_anchor"/>
    <property type="match status" value="1"/>
</dbReference>
<dbReference type="Pfam" id="PF17802">
    <property type="entry name" value="SpaA"/>
    <property type="match status" value="9"/>
</dbReference>
<dbReference type="InterPro" id="IPR041033">
    <property type="entry name" value="SpaA_PFL_dom_1"/>
</dbReference>
<evidence type="ECO:0000256" key="6">
    <source>
        <dbReference type="SAM" id="MobiDB-lite"/>
    </source>
</evidence>
<sequence length="4863" mass="539410">MKKMFQKFDLKRKMAAIMAVIITAMAFLPYIPESMVSFADYAQIIEPAAWKTWDASFYKEDAAAFTYKGGKGLTPTGLMYETKDFYLGSPVDGLTFPAGAKQYLVENKQYSDGSYKDFDKTFLYCVAGHQNGAQIYLGSQAFLEKYWTIDDMPEEFPTGKGASELVPGTNNGKKITRREFNFLMNIYATYLGSNYSVEACNDPNSGTAKYIVAASINWLAADKSAFTGDWETDLQIFRKGDDYLTALKQMNPNAVGDRTVYNQLTNSQVVPEYAARGCKNWAEWTFGCIWDAANIMKGFNVDSGQTVYYAKLDHSTDTYTVTVPYPNEEVKGYYQNLSAKDIFGDWLYIGPSDAGLVFSSQSGEVPTNGQGIATLYWANPNQIGAVLAKDLGSAQLATFKFYTQDPANEKKYTFQLTQTFFSAKLDKDLEIHVRIGSGGQAEVKRYKHTENFGTNYNVGLLKFDSETGKPLAGSHWDILEGFDASQLNSTDLDLDSLGDYDSNTGSLTGVSWDEDIGNDEDRISKNYSGGTGLNDSETNLYNQANSSGSQFLRWDYPENDPCNADDHITDENGELHYINSQGNIHSRIAHQDTKNYTYEKGYCSGHPAPVVEYEEVPEPEYDEETNEQTNESEIEAVEEYNQQLHDSAWAKWLTGVEECERLVEEGGFFHAIDLTGKTQREALEADRDRFYKDFISLTYEYSAKETTPAPGYSLHGSHPDDIPMEWRTVSSSEYKDYQSGGFGHTGGNSINGPDMKRESLKTDASIKPLNPEVFEKVMFASFGTSNRVNISQKEMTEVQPENETVAAEHQEKETVEEPAQDITEETEKEAEPEQEKSEETLQEAEEKTESKTVEETDESSEVDKETEPKSEKETVSETIEESMDEIVSVSEEETIEETQPESQVEDKAASEIVSKKKQTATDSEAEKMNGGVTLTGLLETVVSSLRSVANKTISFFRLGADDENSGSGSSLKGLPESTETSRLDPLDSSTKDWTFIAYDHRAEGEIHFNKKDMNLKAGESDSYGAYGDSQGDGTLEGAVYGLFAATDIPHPDGHSGVLFQKDNLVSIATTDRNGDASFLAITQAPGYTYNYQTGAIERTPGGWADQAPANLYTAMGKAIGKEADAERFVGHTERGSSITLMDSRNETAAGYEKLSSNQGKDGTGESSYSYPIENNEDLNGNCWIGRPLIVNADGTQYYIKELTRSEGYELSVYGKDAAISNREAFEAGGNPSAEGTVSAGRIGIDRVKKINTFTVKSSETTNGYQIYAQNIPNGASFYITRSEVVEDSNGTHTEYVTKEETALAQEEGARVIINGSPVMAKVGDTITLPNGETAVVGKVSDAEYDYTAVRPDNALRYTIPTFQDKKNTEDLMEDANAALKRASFKEPDEGAPWIMIPVTGDTFEEQAASLYEGMEAAGLSVFNCLRIQEITDGKAMIRYSYRVGSSVSASIYDEVEKILYIRNSIDYEIKGTNASGYLYTAYTPDQFEDFKENGNGFVTYAKVKAGELSKNNAVYPEDLSALTVLDSPERTYWVYSQGEPLRNNDGSIKKVLVEEEVHVAPGYELKDVDTPVAATYDGVGYLIEVAGSEGTESIDYKIKYQDDFVEGTYITPEEYAGYYGNISVSPNMSGAGTYIETVTLRYDRNQIYTDGGTRNTKVSVVERPIMQKIKITKDISVKEDGTYDDNTYAGIGHEDRYTGHGGGIKENARYLKNFRFKVYLKSNLERLYRAEDGTVTWQDRNGNIVDILAYRNSFPEKVQKLFTKVDYRTDSLTSDSNRAAIANTKLYSYTNDYINTDQNPGYTAILEKTIQKVKDESGNDREVNRYNYEKFFEAIKVANDDKWDRTENGSSSFKPFAFIKQLLFGTGGAEKQYPAIHNNLDMRNSINTSNTAAENALRSDNVRQFAITWYLDTEVAKLVSNNQAGEKQSGSGNEKYQDEIYDKALSEAIKKAENYLKPFFSYDFDQIYSIAWDSETDGGKDQDRTTLSADQEAPEAGYTYGVSEYLPYGTYIAVEQQPFSKDLGDLYNKHYKTDAPKEIELPAVYEGGKDGADKTPEALSIYYQYKASDTVQALSAKYQIRFNEEWPGENGEDLRKYVIRAHSLLGDYEIYPYGLDLDKLSGAAAGDPTGHRHFAITQGENDPVKDYYNTLVDPVEAGGNPSSHYFADDVNTGKRTANGSTYETNGVEKVYRYGSISEDKQIYDNVSFPSGAGEVYRDHVTAMEGMQTAYDGKFASMLVPWAVTEPADETTDTIQNGDGTASYKGYAYRKYQNTFYTSRLRIEKLDSETGENLLHDGALFTLYAASREDGENTDGLVKFFDTDTRIEGSKEFLEAMGARDIALEGNAWKGTVPAGTPICKESEQVILTDQEGRRTGQFEAFTTIRDGLQAQEDDPAGVSYQDQNVGYLTTPQPLGAGTYVLCEVKPPAGYVRTKPVAIEIYSDRTTYYLDENRDNRVAAAIYEDKTGEGTPGITNTARIYVGNTPVRLEVSKIKDSTQTVTYKTNTRLEGTELELKQKYGTENLEFGYKNGTYSGYAWYKGTLEYLESRKAAGEDVEPVYVDGMFAGYGLISRPLDTADDNNRYVAGAQMALYDAIEVKENGDSGDYGYDGVEVVRDRNNNVQSIQVLKGHAGTTIEFIREEDEEGSLNGEPGEGTWTYGTVERGDTDILFYSLGDLKVTETGANGKLYGYDRNGNRVKIKNQESIYVLKAGQPVFELTGGDLTTVKYSAADKCFTLSPGTILYHLDSNGNRDAYANPTTGMAYARNSGADPAKEGQKLLVWPVKVSKTKTGAVIAREKIKTWRIASINADTDQEYVTGTYNGNDFNKSLNPVLNGHGLPEYYQRSDKTYKKGDPVYDIDGDYVRYRYDDLLPSYNNATYKINNKTGIEDIGKEEDTTDDKKLYHRQGEAWIMENTWITGEKYPNNPFKVEMTVGQADMLKRVIPGTYILEEVKVPDGYTKGFPEGVTVTETREVQKAGLEDEKIKVEIVKTDAPDQYRIDVLSDYDQGSGSQQDITITEPKGAYSYGQVTGAHLELYKAKRVYTTDSVTYPKGYYFVKVENKPAEWTVENTADNTPVRIVADWITDGTPKYFEGIPAGDYILEEVEAAGGYARSSMELTVKATGEVQTINLKNDHTKLEVYKYYVGSTGKKMQLPNSHAATLALFEAKSDGNGTIIIADGKPVFDKEKKITEWLTEDLTEYTEKFEKSTGFMDRIKALLDLSENQSSFITDFEAAYREKGEGLTSLTWYTKEGERTAERSESLQTGKAEGAIQTWITDAGKTIRITIYRNVKSGSLDHDGKLPLNFEYQFNYKEENGVKSYDTLEGMHRIDYLPFNAEKDGKKVGNYVLVEEKTPEGFETADPKAIVLEETGSVQRFSLENEEKYINVLKVVTDGTNEYAAKGAELALYRADEAGNFVEDEAHHIETWLSGSDGRYTENDRFNGDIPEGFSVGDLKPHRIDKTPYGTYYVAELIPPAYMQKAAPVKITVGAEKIPVYRVINTPTVGKLEIQKKASDTGEGLENARFKVTNKDTGTVWYMTTGTDGKAEITGLPVGMVQTDGTIKPFTYAIEEISPPDFYQIFEGMKKFQFDEKGIGKEILYTCEIENQPTKIQFKKTNFENGMAVEGAEIAVYEAVVIDGEYQKVGDTIETFVSGPDGYTLTKKLSANRVYIMEELEAPTGYTISKPVIFAINKAGTGIKNVSNDFSVLKLACDNGSIEVLTVTGRVPVKVYTVLKDLDAETELPPFIGTGSGQIITVEDGIINGHLYEITEYTRYSDGRTEKSFKETKRIYFDKNGSYTIPSRTYLKTRQELADAEGNVLAGWAVNEDNYDYTIKNPITREIPIAQVTSSIGSDHSAVKNGNVIKYTVTYTNPYNQPADIRIKAVVNDGLDYLRSTDYGAEQNGIVTWNLSDIAAHESGTVDLVAVVSGETGTQANVYFETWADAVTKRTTLTNPIVPDGSIAIINKLTGTGKDQADEFTFHVRLMDSAGKTLTGYQAYSGSAEGRIKGEGTITITGDGYLTFAGLPYGTRYEIAQEPKDGYDRILSPTGQTEGGTITGEISKTIQSAVFKNNRNNKTIREILTAGGNYQLTETTTYSDGSSLTSGIYRFQLNASGMVDNVDMEDRPVHLYFSKVDIEAGEELDGGQYSLADEETGKVIYEFTKEKGEKTVIPAELLTQGKKYTIKEELSPEGYAYEKEILFTAEESGIPATIVMQDKKTEVEIKKIDVETGELLTGGRFSIREKETGIIITSFTTEGKPVLIKGFLTAGTTYELIEEEPPAGYAYSEKVTFTVPKEPTSITVIMEDKKTEILIKKVNGSLLTENPSNAVSQLPGSTLQILNEDKTPTKALRAGNGLNPGDDLIFTTGQQFEELKGQLEAGKNYWLHEVSPADGYAYAEDIPFTVSLNGDRDTVIMIDNPTHVILSKKAITGNEELPGNHMSIKDKEGNILEEWVSGEQPHELIAKLKAGERYWLHEILPADGYAYAKEVPFTVSQNGTIDMIEMKNEVTAVRLKKVDPYGQFLKGAILQVLDQQKNVVIPDFETTDRAIDITGRLTAGKTYYLHEVKAPSGYYLSADVAFTMPEAAELLEVTMTDSKKQSPGSDKMYLYKVEAATGQGIKGVEFSIYRPDGSLYLTVDTAENGYAKFDIPANGTYTYKETKAAPGYLATDHIYSFTIKNGEISENSTISVVNHPSPEVLIQKADAVTGKRLAGADLEIRNEAGMPVFTGITDESGRLSFQPLHVGKYTVHEIKAPEGYRKTDTYLTIHVTDAGAATGEFVMYNSPEQVRKKGFITATYQSSLNSFGSINHRGKGYWGWLSRLPKTGDIGLRGGLLLVIGMSVIVSGIIYVRRKRDKKNEK</sequence>